<proteinExistence type="inferred from homology"/>
<dbReference type="PANTHER" id="PTHR24055">
    <property type="entry name" value="MITOGEN-ACTIVATED PROTEIN KINASE"/>
    <property type="match status" value="1"/>
</dbReference>
<feature type="domain" description="Protein kinase" evidence="9">
    <location>
        <begin position="1"/>
        <end position="234"/>
    </location>
</feature>
<evidence type="ECO:0000256" key="2">
    <source>
        <dbReference type="ARBA" id="ARBA00012411"/>
    </source>
</evidence>
<organism evidence="10 11">
    <name type="scientific">Penicillium canescens</name>
    <dbReference type="NCBI Taxonomy" id="5083"/>
    <lineage>
        <taxon>Eukaryota</taxon>
        <taxon>Fungi</taxon>
        <taxon>Dikarya</taxon>
        <taxon>Ascomycota</taxon>
        <taxon>Pezizomycotina</taxon>
        <taxon>Eurotiomycetes</taxon>
        <taxon>Eurotiomycetidae</taxon>
        <taxon>Eurotiales</taxon>
        <taxon>Aspergillaceae</taxon>
        <taxon>Penicillium</taxon>
    </lineage>
</organism>
<dbReference type="Proteomes" id="UP001219568">
    <property type="component" value="Unassembled WGS sequence"/>
</dbReference>
<evidence type="ECO:0000256" key="7">
    <source>
        <dbReference type="ARBA" id="ARBA00022840"/>
    </source>
</evidence>
<keyword evidence="3" id="KW-0723">Serine/threonine-protein kinase</keyword>
<dbReference type="SMART" id="SM00220">
    <property type="entry name" value="S_TKc"/>
    <property type="match status" value="1"/>
</dbReference>
<evidence type="ECO:0000256" key="8">
    <source>
        <dbReference type="ARBA" id="ARBA00061056"/>
    </source>
</evidence>
<reference evidence="10" key="1">
    <citation type="journal article" date="2023" name="IMA Fungus">
        <title>Comparative genomic study of the Penicillium genus elucidates a diverse pangenome and 15 lateral gene transfer events.</title>
        <authorList>
            <person name="Petersen C."/>
            <person name="Sorensen T."/>
            <person name="Nielsen M.R."/>
            <person name="Sondergaard T.E."/>
            <person name="Sorensen J.L."/>
            <person name="Fitzpatrick D.A."/>
            <person name="Frisvad J.C."/>
            <person name="Nielsen K.L."/>
        </authorList>
    </citation>
    <scope>NUCLEOTIDE SEQUENCE</scope>
    <source>
        <strain evidence="10">IBT 15450</strain>
    </source>
</reference>
<dbReference type="PROSITE" id="PS50011">
    <property type="entry name" value="PROTEIN_KINASE_DOM"/>
    <property type="match status" value="1"/>
</dbReference>
<evidence type="ECO:0000313" key="10">
    <source>
        <dbReference type="EMBL" id="KAJ6034434.1"/>
    </source>
</evidence>
<evidence type="ECO:0000256" key="6">
    <source>
        <dbReference type="ARBA" id="ARBA00022777"/>
    </source>
</evidence>
<keyword evidence="7" id="KW-0067">ATP-binding</keyword>
<dbReference type="Gene3D" id="1.10.510.10">
    <property type="entry name" value="Transferase(Phosphotransferase) domain 1"/>
    <property type="match status" value="1"/>
</dbReference>
<evidence type="ECO:0000256" key="1">
    <source>
        <dbReference type="ARBA" id="ARBA00001946"/>
    </source>
</evidence>
<accession>A0AAD6N5T1</accession>
<dbReference type="SUPFAM" id="SSF56112">
    <property type="entry name" value="Protein kinase-like (PK-like)"/>
    <property type="match status" value="1"/>
</dbReference>
<evidence type="ECO:0000256" key="4">
    <source>
        <dbReference type="ARBA" id="ARBA00022679"/>
    </source>
</evidence>
<comment type="similarity">
    <text evidence="8">Belongs to the protein kinase superfamily. Ser/Thr protein kinase family. MAP kinase subfamily.</text>
</comment>
<keyword evidence="5" id="KW-0547">Nucleotide-binding</keyword>
<dbReference type="InterPro" id="IPR000719">
    <property type="entry name" value="Prot_kinase_dom"/>
</dbReference>
<dbReference type="InterPro" id="IPR008271">
    <property type="entry name" value="Ser/Thr_kinase_AS"/>
</dbReference>
<dbReference type="AlphaFoldDB" id="A0AAD6N5T1"/>
<protein>
    <recommendedName>
        <fullName evidence="2">mitogen-activated protein kinase</fullName>
        <ecNumber evidence="2">2.7.11.24</ecNumber>
    </recommendedName>
</protein>
<dbReference type="GO" id="GO:0005524">
    <property type="term" value="F:ATP binding"/>
    <property type="evidence" value="ECO:0007669"/>
    <property type="project" value="UniProtKB-KW"/>
</dbReference>
<dbReference type="InterPro" id="IPR050117">
    <property type="entry name" value="MAPK"/>
</dbReference>
<dbReference type="GO" id="GO:0004707">
    <property type="term" value="F:MAP kinase activity"/>
    <property type="evidence" value="ECO:0007669"/>
    <property type="project" value="UniProtKB-EC"/>
</dbReference>
<dbReference type="FunFam" id="1.10.510.10:FF:000049">
    <property type="entry name" value="Mitogen-activated protein kinase"/>
    <property type="match status" value="1"/>
</dbReference>
<sequence length="251" mass="28711">MGPSLAQFTRIDIMGSVFETTKRYDRVEPVGMGISGLVCYLVTYLTATDLHTLLKTKKVEDQFTQIFVHQIIRGLKYVHSAGIVHRDLKPRNILVNENCDLKICDFGLERTQDSRMTGYISTRYYRAPGIMLTWKRYNEKVDIWSAGCIFAEMIMGRPLFPTKDHIDQYCVITQLLRSPPEDVIANVSSQSHKNLFTKVVPNANENAVPLLERMLQTDLEKRCSTEEALQAQYLAPYHDPDDEPTAAEDFN</sequence>
<keyword evidence="4" id="KW-0808">Transferase</keyword>
<evidence type="ECO:0000256" key="5">
    <source>
        <dbReference type="ARBA" id="ARBA00022741"/>
    </source>
</evidence>
<evidence type="ECO:0000313" key="11">
    <source>
        <dbReference type="Proteomes" id="UP001219568"/>
    </source>
</evidence>
<keyword evidence="6" id="KW-0418">Kinase</keyword>
<evidence type="ECO:0000259" key="9">
    <source>
        <dbReference type="PROSITE" id="PS50011"/>
    </source>
</evidence>
<dbReference type="PROSITE" id="PS00108">
    <property type="entry name" value="PROTEIN_KINASE_ST"/>
    <property type="match status" value="1"/>
</dbReference>
<dbReference type="EC" id="2.7.11.24" evidence="2"/>
<dbReference type="InterPro" id="IPR011009">
    <property type="entry name" value="Kinase-like_dom_sf"/>
</dbReference>
<dbReference type="EMBL" id="JAQJZL010000010">
    <property type="protein sequence ID" value="KAJ6034434.1"/>
    <property type="molecule type" value="Genomic_DNA"/>
</dbReference>
<keyword evidence="11" id="KW-1185">Reference proteome</keyword>
<comment type="caution">
    <text evidence="10">The sequence shown here is derived from an EMBL/GenBank/DDBJ whole genome shotgun (WGS) entry which is preliminary data.</text>
</comment>
<evidence type="ECO:0000256" key="3">
    <source>
        <dbReference type="ARBA" id="ARBA00022527"/>
    </source>
</evidence>
<comment type="cofactor">
    <cofactor evidence="1">
        <name>Mg(2+)</name>
        <dbReference type="ChEBI" id="CHEBI:18420"/>
    </cofactor>
</comment>
<reference evidence="10" key="2">
    <citation type="submission" date="2023-01" db="EMBL/GenBank/DDBJ databases">
        <authorList>
            <person name="Petersen C."/>
        </authorList>
    </citation>
    <scope>NUCLEOTIDE SEQUENCE</scope>
    <source>
        <strain evidence="10">IBT 15450</strain>
    </source>
</reference>
<dbReference type="Pfam" id="PF00069">
    <property type="entry name" value="Pkinase"/>
    <property type="match status" value="1"/>
</dbReference>
<gene>
    <name evidence="10" type="ORF">N7460_008609</name>
</gene>
<name>A0AAD6N5T1_PENCN</name>